<dbReference type="Pfam" id="PF00593">
    <property type="entry name" value="TonB_dep_Rec_b-barrel"/>
    <property type="match status" value="1"/>
</dbReference>
<evidence type="ECO:0000256" key="5">
    <source>
        <dbReference type="ARBA" id="ARBA00022692"/>
    </source>
</evidence>
<dbReference type="InterPro" id="IPR037066">
    <property type="entry name" value="Plug_dom_sf"/>
</dbReference>
<dbReference type="SUPFAM" id="SSF56935">
    <property type="entry name" value="Porins"/>
    <property type="match status" value="1"/>
</dbReference>
<proteinExistence type="inferred from homology"/>
<keyword evidence="12" id="KW-0732">Signal</keyword>
<evidence type="ECO:0000256" key="3">
    <source>
        <dbReference type="ARBA" id="ARBA00022448"/>
    </source>
</evidence>
<evidence type="ECO:0000313" key="15">
    <source>
        <dbReference type="EMBL" id="QJR12055.1"/>
    </source>
</evidence>
<dbReference type="Gene3D" id="2.40.170.20">
    <property type="entry name" value="TonB-dependent receptor, beta-barrel domain"/>
    <property type="match status" value="1"/>
</dbReference>
<dbReference type="InterPro" id="IPR036942">
    <property type="entry name" value="Beta-barrel_TonB_sf"/>
</dbReference>
<dbReference type="PANTHER" id="PTHR47234:SF2">
    <property type="entry name" value="TONB-DEPENDENT RECEPTOR"/>
    <property type="match status" value="1"/>
</dbReference>
<keyword evidence="7 10" id="KW-0472">Membrane</keyword>
<dbReference type="EMBL" id="CP053069">
    <property type="protein sequence ID" value="QJR12055.1"/>
    <property type="molecule type" value="Genomic_DNA"/>
</dbReference>
<comment type="similarity">
    <text evidence="2 10 11">Belongs to the TonB-dependent receptor family.</text>
</comment>
<gene>
    <name evidence="15" type="primary">btuB_12</name>
    <name evidence="15" type="ORF">DSM104443_03138</name>
</gene>
<keyword evidence="5 10" id="KW-0812">Transmembrane</keyword>
<evidence type="ECO:0000259" key="14">
    <source>
        <dbReference type="Pfam" id="PF07715"/>
    </source>
</evidence>
<feature type="signal peptide" evidence="12">
    <location>
        <begin position="1"/>
        <end position="28"/>
    </location>
</feature>
<keyword evidence="6 11" id="KW-0798">TonB box</keyword>
<evidence type="ECO:0000256" key="11">
    <source>
        <dbReference type="RuleBase" id="RU003357"/>
    </source>
</evidence>
<keyword evidence="8" id="KW-0675">Receptor</keyword>
<evidence type="ECO:0000259" key="13">
    <source>
        <dbReference type="Pfam" id="PF00593"/>
    </source>
</evidence>
<organism evidence="15 16">
    <name type="scientific">Usitatibacter rugosus</name>
    <dbReference type="NCBI Taxonomy" id="2732067"/>
    <lineage>
        <taxon>Bacteria</taxon>
        <taxon>Pseudomonadati</taxon>
        <taxon>Pseudomonadota</taxon>
        <taxon>Betaproteobacteria</taxon>
        <taxon>Nitrosomonadales</taxon>
        <taxon>Usitatibacteraceae</taxon>
        <taxon>Usitatibacter</taxon>
    </lineage>
</organism>
<feature type="domain" description="TonB-dependent receptor plug" evidence="14">
    <location>
        <begin position="50"/>
        <end position="169"/>
    </location>
</feature>
<dbReference type="PANTHER" id="PTHR47234">
    <property type="match status" value="1"/>
</dbReference>
<dbReference type="InterPro" id="IPR000531">
    <property type="entry name" value="Beta-barrel_TonB"/>
</dbReference>
<evidence type="ECO:0000256" key="1">
    <source>
        <dbReference type="ARBA" id="ARBA00004571"/>
    </source>
</evidence>
<evidence type="ECO:0000256" key="10">
    <source>
        <dbReference type="PROSITE-ProRule" id="PRU01360"/>
    </source>
</evidence>
<keyword evidence="9 10" id="KW-0998">Cell outer membrane</keyword>
<dbReference type="RefSeq" id="WP_171093918.1">
    <property type="nucleotide sequence ID" value="NZ_CP053069.1"/>
</dbReference>
<accession>A0A6M4GYF8</accession>
<evidence type="ECO:0000256" key="8">
    <source>
        <dbReference type="ARBA" id="ARBA00023170"/>
    </source>
</evidence>
<dbReference type="Pfam" id="PF07715">
    <property type="entry name" value="Plug"/>
    <property type="match status" value="1"/>
</dbReference>
<dbReference type="GO" id="GO:0009279">
    <property type="term" value="C:cell outer membrane"/>
    <property type="evidence" value="ECO:0007669"/>
    <property type="project" value="UniProtKB-SubCell"/>
</dbReference>
<dbReference type="KEGG" id="uru:DSM104443_03138"/>
<feature type="domain" description="TonB-dependent receptor-like beta-barrel" evidence="13">
    <location>
        <begin position="370"/>
        <end position="866"/>
    </location>
</feature>
<dbReference type="AlphaFoldDB" id="A0A6M4GYF8"/>
<dbReference type="Gene3D" id="2.170.130.10">
    <property type="entry name" value="TonB-dependent receptor, plug domain"/>
    <property type="match status" value="1"/>
</dbReference>
<reference evidence="15 16" key="1">
    <citation type="submission" date="2020-04" db="EMBL/GenBank/DDBJ databases">
        <title>Usitatibacter rugosus gen. nov., sp. nov. and Usitatibacter palustris sp. nov., novel members of Usitatibacteraceae fam. nov. within the order Nitrosomonadales isolated from soil.</title>
        <authorList>
            <person name="Huber K.J."/>
            <person name="Neumann-Schaal M."/>
            <person name="Geppert A."/>
            <person name="Luckner M."/>
            <person name="Wanner G."/>
            <person name="Overmann J."/>
        </authorList>
    </citation>
    <scope>NUCLEOTIDE SEQUENCE [LARGE SCALE GENOMIC DNA]</scope>
    <source>
        <strain evidence="15 16">0125_3</strain>
    </source>
</reference>
<dbReference type="PROSITE" id="PS52016">
    <property type="entry name" value="TONB_DEPENDENT_REC_3"/>
    <property type="match status" value="1"/>
</dbReference>
<evidence type="ECO:0000256" key="7">
    <source>
        <dbReference type="ARBA" id="ARBA00023136"/>
    </source>
</evidence>
<keyword evidence="3 10" id="KW-0813">Transport</keyword>
<protein>
    <submittedName>
        <fullName evidence="15">Vitamin B12 transporter BtuB</fullName>
    </submittedName>
</protein>
<keyword evidence="4 10" id="KW-1134">Transmembrane beta strand</keyword>
<name>A0A6M4GYF8_9PROT</name>
<evidence type="ECO:0000313" key="16">
    <source>
        <dbReference type="Proteomes" id="UP000501534"/>
    </source>
</evidence>
<evidence type="ECO:0000256" key="2">
    <source>
        <dbReference type="ARBA" id="ARBA00009810"/>
    </source>
</evidence>
<dbReference type="CDD" id="cd01347">
    <property type="entry name" value="ligand_gated_channel"/>
    <property type="match status" value="1"/>
</dbReference>
<feature type="chain" id="PRO_5026924122" evidence="12">
    <location>
        <begin position="29"/>
        <end position="906"/>
    </location>
</feature>
<sequence>MKTMNRKRLTRALAHGFAVAMAASAAHAQQVAQTTEKIQVTGSNIKRVDSETPSPVVTITREQIQQSGQRDIAELLRNVPAVSAGSQLDMSANSFSGGAQTVSLRGLGSASTLVLLNGRRMTPSAYADPNTGNSTVYNLNAIPVDAIERIEILKDGASAIYGSDALAGVVNIILRSDYDGAEVSASIGQNEQSEFGTYRASVTAGYGTLAKQGFNILGSFEAYHRDPVTIKELTNVPAEDLASRGGWRTTQSTNGFPANYFRENVLGNGNFATFVGIDSHCPPEQVIAARCRYDSYKDVNIIFDQDRTDAYLRGSLALTANHTAFAEFLFSRVKTDYFSTPAAFNSGISVWGTAEGNLRQYRLILPVGHPDNPTTVPVAAAYTFSDVGRRTDSQTNDTSRFLVGVKGVFGAWDYETAFLYNKNEREDVNGGYLFFPGLQAAMNSASYRFDGRQNSPDVISQISTSFKEVGESSVTSWDLRGSRELMPMAGGPLSLAVGVEVRKEELQITSDPKIVAGDIVGRGTSSANGDRTVEALYAELSFPVLKNLEASAAIRTEHYSDFGNATTPKFGVKYTPWEFLALRGTYAKGFRAPALTQISESSVQAFNNGVRDPIRCPVFDANLRDCATSFASYIRANPDLKPEKSDNYNLGFIIQPTRDLSATVDYWRIKRKDQIDRFSAAYLLAREAQFPQAIVRDPNPATWLPGVPNSGPIFAVLRQFFNLATTEVDGVDVDFSWTARPGELGKVVTTLGGTYLAHYKYAVAPTDPILDQAGSLGGPSDALPRFKGNLSSTWTYGPWAFTGRVNYVRGWFDGQNGPADQGGGCFFTPGQLVDLDCRVKPWTTVDVGVVWTGIRGLTLGLLVRNLADKAAPFDPNFEVTTAQGFNAQFHNALGRYYTANVSYKFK</sequence>
<evidence type="ECO:0000256" key="4">
    <source>
        <dbReference type="ARBA" id="ARBA00022452"/>
    </source>
</evidence>
<dbReference type="InterPro" id="IPR012910">
    <property type="entry name" value="Plug_dom"/>
</dbReference>
<dbReference type="Proteomes" id="UP000501534">
    <property type="component" value="Chromosome"/>
</dbReference>
<keyword evidence="16" id="KW-1185">Reference proteome</keyword>
<comment type="subcellular location">
    <subcellularLocation>
        <location evidence="1 10">Cell outer membrane</location>
        <topology evidence="1 10">Multi-pass membrane protein</topology>
    </subcellularLocation>
</comment>
<evidence type="ECO:0000256" key="6">
    <source>
        <dbReference type="ARBA" id="ARBA00023077"/>
    </source>
</evidence>
<dbReference type="InterPro" id="IPR039426">
    <property type="entry name" value="TonB-dep_rcpt-like"/>
</dbReference>
<evidence type="ECO:0000256" key="9">
    <source>
        <dbReference type="ARBA" id="ARBA00023237"/>
    </source>
</evidence>
<evidence type="ECO:0000256" key="12">
    <source>
        <dbReference type="SAM" id="SignalP"/>
    </source>
</evidence>